<proteinExistence type="predicted"/>
<keyword evidence="8" id="KW-1185">Reference proteome</keyword>
<dbReference type="CDD" id="cd00056">
    <property type="entry name" value="ENDO3c"/>
    <property type="match status" value="1"/>
</dbReference>
<dbReference type="GO" id="GO:0032131">
    <property type="term" value="F:alkylated DNA binding"/>
    <property type="evidence" value="ECO:0007669"/>
    <property type="project" value="TreeGrafter"/>
</dbReference>
<dbReference type="SUPFAM" id="SSF48150">
    <property type="entry name" value="DNA-glycosylase"/>
    <property type="match status" value="1"/>
</dbReference>
<keyword evidence="3" id="KW-0227">DNA damage</keyword>
<organism evidence="7 8">
    <name type="scientific">Enterovibrio coralii</name>
    <dbReference type="NCBI Taxonomy" id="294935"/>
    <lineage>
        <taxon>Bacteria</taxon>
        <taxon>Pseudomonadati</taxon>
        <taxon>Pseudomonadota</taxon>
        <taxon>Gammaproteobacteria</taxon>
        <taxon>Vibrionales</taxon>
        <taxon>Vibrionaceae</taxon>
        <taxon>Enterovibrio</taxon>
    </lineage>
</organism>
<comment type="catalytic activity">
    <reaction evidence="1">
        <text>Hydrolysis of alkylated DNA, releasing 3-methyladenine, 3-methylguanine, 7-methylguanine and 7-methyladenine.</text>
        <dbReference type="EC" id="3.2.2.21"/>
    </reaction>
</comment>
<dbReference type="GO" id="GO:0043916">
    <property type="term" value="F:DNA-7-methylguanine glycosylase activity"/>
    <property type="evidence" value="ECO:0007669"/>
    <property type="project" value="TreeGrafter"/>
</dbReference>
<dbReference type="RefSeq" id="WP_067418339.1">
    <property type="nucleotide sequence ID" value="NZ_LNTY01000043.1"/>
</dbReference>
<dbReference type="EMBL" id="LNTY01000043">
    <property type="protein sequence ID" value="KXF80920.1"/>
    <property type="molecule type" value="Genomic_DNA"/>
</dbReference>
<accession>A0A135I638</accession>
<dbReference type="PANTHER" id="PTHR43003:SF13">
    <property type="entry name" value="DNA-3-METHYLADENINE GLYCOSYLASE 2"/>
    <property type="match status" value="1"/>
</dbReference>
<dbReference type="InterPro" id="IPR011257">
    <property type="entry name" value="DNA_glycosylase"/>
</dbReference>
<gene>
    <name evidence="7" type="ORF">ATN88_17790</name>
</gene>
<feature type="domain" description="HhH-GPD" evidence="5">
    <location>
        <begin position="134"/>
        <end position="293"/>
    </location>
</feature>
<dbReference type="GO" id="GO:0006307">
    <property type="term" value="P:DNA alkylation repair"/>
    <property type="evidence" value="ECO:0007669"/>
    <property type="project" value="TreeGrafter"/>
</dbReference>
<evidence type="ECO:0000259" key="6">
    <source>
        <dbReference type="SMART" id="SM01009"/>
    </source>
</evidence>
<dbReference type="Gene3D" id="1.10.340.30">
    <property type="entry name" value="Hypothetical protein, domain 2"/>
    <property type="match status" value="1"/>
</dbReference>
<name>A0A135I638_9GAMM</name>
<evidence type="ECO:0000313" key="8">
    <source>
        <dbReference type="Proteomes" id="UP000070529"/>
    </source>
</evidence>
<feature type="domain" description="DNA-3-methyladenine glycosylase AlkA N-terminal" evidence="6">
    <location>
        <begin position="8"/>
        <end position="124"/>
    </location>
</feature>
<dbReference type="InterPro" id="IPR051912">
    <property type="entry name" value="Alkylbase_DNA_Glycosylase/TA"/>
</dbReference>
<dbReference type="PANTHER" id="PTHR43003">
    <property type="entry name" value="DNA-3-METHYLADENINE GLYCOSYLASE"/>
    <property type="match status" value="1"/>
</dbReference>
<comment type="caution">
    <text evidence="7">The sequence shown here is derived from an EMBL/GenBank/DDBJ whole genome shotgun (WGS) entry which is preliminary data.</text>
</comment>
<evidence type="ECO:0000256" key="2">
    <source>
        <dbReference type="ARBA" id="ARBA00012000"/>
    </source>
</evidence>
<dbReference type="EC" id="3.2.2.21" evidence="2"/>
<dbReference type="GO" id="GO:0005737">
    <property type="term" value="C:cytoplasm"/>
    <property type="evidence" value="ECO:0007669"/>
    <property type="project" value="TreeGrafter"/>
</dbReference>
<dbReference type="GO" id="GO:0006285">
    <property type="term" value="P:base-excision repair, AP site formation"/>
    <property type="evidence" value="ECO:0007669"/>
    <property type="project" value="TreeGrafter"/>
</dbReference>
<dbReference type="AlphaFoldDB" id="A0A135I638"/>
<dbReference type="InterPro" id="IPR003265">
    <property type="entry name" value="HhH-GPD_domain"/>
</dbReference>
<dbReference type="Proteomes" id="UP000070529">
    <property type="component" value="Unassembled WGS sequence"/>
</dbReference>
<evidence type="ECO:0000256" key="4">
    <source>
        <dbReference type="ARBA" id="ARBA00023204"/>
    </source>
</evidence>
<reference evidence="7 8" key="1">
    <citation type="submission" date="2015-11" db="EMBL/GenBank/DDBJ databases">
        <title>Genomic Taxonomy of the Vibrionaceae.</title>
        <authorList>
            <person name="Gomez-Gil B."/>
            <person name="Enciso-Ibarra J."/>
        </authorList>
    </citation>
    <scope>NUCLEOTIDE SEQUENCE [LARGE SCALE GENOMIC DNA]</scope>
    <source>
        <strain evidence="7 8">CAIM 912</strain>
    </source>
</reference>
<dbReference type="SMART" id="SM01009">
    <property type="entry name" value="AlkA_N"/>
    <property type="match status" value="1"/>
</dbReference>
<dbReference type="Gene3D" id="1.10.1670.10">
    <property type="entry name" value="Helix-hairpin-Helix base-excision DNA repair enzymes (C-terminal)"/>
    <property type="match status" value="1"/>
</dbReference>
<protein>
    <recommendedName>
        <fullName evidence="2">DNA-3-methyladenine glycosylase II</fullName>
        <ecNumber evidence="2">3.2.2.21</ecNumber>
    </recommendedName>
</protein>
<dbReference type="InterPro" id="IPR023170">
    <property type="entry name" value="HhH_base_excis_C"/>
</dbReference>
<dbReference type="Pfam" id="PF00730">
    <property type="entry name" value="HhH-GPD"/>
    <property type="match status" value="1"/>
</dbReference>
<evidence type="ECO:0000256" key="1">
    <source>
        <dbReference type="ARBA" id="ARBA00000086"/>
    </source>
</evidence>
<dbReference type="GO" id="GO:0032993">
    <property type="term" value="C:protein-DNA complex"/>
    <property type="evidence" value="ECO:0007669"/>
    <property type="project" value="TreeGrafter"/>
</dbReference>
<dbReference type="InterPro" id="IPR010316">
    <property type="entry name" value="AlkA_N"/>
</dbReference>
<evidence type="ECO:0000256" key="3">
    <source>
        <dbReference type="ARBA" id="ARBA00022763"/>
    </source>
</evidence>
<dbReference type="STRING" id="294935.ATN88_17790"/>
<keyword evidence="4" id="KW-0234">DNA repair</keyword>
<dbReference type="OrthoDB" id="9811249at2"/>
<evidence type="ECO:0000313" key="7">
    <source>
        <dbReference type="EMBL" id="KXF80920.1"/>
    </source>
</evidence>
<dbReference type="SMART" id="SM00478">
    <property type="entry name" value="ENDO3c"/>
    <property type="match status" value="1"/>
</dbReference>
<dbReference type="GO" id="GO:0008725">
    <property type="term" value="F:DNA-3-methyladenine glycosylase activity"/>
    <property type="evidence" value="ECO:0007669"/>
    <property type="project" value="TreeGrafter"/>
</dbReference>
<sequence>MSNPLSVTVSLPNGFQSEYFFGFHRRDKCSLAERVEGNAIEKGLVIDGQPSLLSLTLTDSHATATLHSDGQLTSFYDESLKTLVTGMLGLSQATDSFEAEYMVHPDISRLLKHSAGLRIPQTTSPFEAIVWAITGQLISVEAAVSIRRRLIQAAGIQHSSGLWCQPSPQRLAALPISEYRACGFSNAKAQTIQRVSEMITLGDLSLSIDDDPQDVEKTLLAIKGVGPWTVSYTLLRGFGWLDGSLQGDVAVRKSLQRLLGSEEPLSQKETQQWLAQFAPWRALVAAHLWAMESDKAY</sequence>
<evidence type="ECO:0000259" key="5">
    <source>
        <dbReference type="SMART" id="SM00478"/>
    </source>
</evidence>